<comment type="caution">
    <text evidence="2">The sequence shown here is derived from an EMBL/GenBank/DDBJ whole genome shotgun (WGS) entry which is preliminary data.</text>
</comment>
<evidence type="ECO:0000256" key="1">
    <source>
        <dbReference type="SAM" id="Phobius"/>
    </source>
</evidence>
<reference evidence="2 3" key="1">
    <citation type="submission" date="2024-08" db="EMBL/GenBank/DDBJ databases">
        <authorList>
            <person name="Cucini C."/>
            <person name="Frati F."/>
        </authorList>
    </citation>
    <scope>NUCLEOTIDE SEQUENCE [LARGE SCALE GENOMIC DNA]</scope>
</reference>
<feature type="transmembrane region" description="Helical" evidence="1">
    <location>
        <begin position="68"/>
        <end position="87"/>
    </location>
</feature>
<proteinExistence type="predicted"/>
<keyword evidence="3" id="KW-1185">Reference proteome</keyword>
<dbReference type="Proteomes" id="UP001642540">
    <property type="component" value="Unassembled WGS sequence"/>
</dbReference>
<evidence type="ECO:0000313" key="2">
    <source>
        <dbReference type="EMBL" id="CAL8143140.1"/>
    </source>
</evidence>
<keyword evidence="1" id="KW-0472">Membrane</keyword>
<name>A0ABP1S3V2_9HEXA</name>
<organism evidence="2 3">
    <name type="scientific">Orchesella dallaii</name>
    <dbReference type="NCBI Taxonomy" id="48710"/>
    <lineage>
        <taxon>Eukaryota</taxon>
        <taxon>Metazoa</taxon>
        <taxon>Ecdysozoa</taxon>
        <taxon>Arthropoda</taxon>
        <taxon>Hexapoda</taxon>
        <taxon>Collembola</taxon>
        <taxon>Entomobryomorpha</taxon>
        <taxon>Entomobryoidea</taxon>
        <taxon>Orchesellidae</taxon>
        <taxon>Orchesellinae</taxon>
        <taxon>Orchesella</taxon>
    </lineage>
</organism>
<evidence type="ECO:0008006" key="4">
    <source>
        <dbReference type="Google" id="ProtNLM"/>
    </source>
</evidence>
<dbReference type="EMBL" id="CAXLJM020000151">
    <property type="protein sequence ID" value="CAL8143140.1"/>
    <property type="molecule type" value="Genomic_DNA"/>
</dbReference>
<accession>A0ABP1S3V2</accession>
<keyword evidence="1" id="KW-1133">Transmembrane helix</keyword>
<evidence type="ECO:0000313" key="3">
    <source>
        <dbReference type="Proteomes" id="UP001642540"/>
    </source>
</evidence>
<keyword evidence="1" id="KW-0812">Transmembrane</keyword>
<protein>
    <recommendedName>
        <fullName evidence="4">EB domain-containing protein</fullName>
    </recommendedName>
</protein>
<gene>
    <name evidence="2" type="ORF">ODALV1_LOCUS29290</name>
</gene>
<sequence length="204" mass="23455">MDLKVGYEVWNWIMYVVLNQMRGISFPCFLFPHPTSLLSVIHECPYFFNVIRIGYSSYKMYLKFHKKTILFVWLLLFFESFVCYTNASNLKLLLEKEIIRRKTAIERLDFWPGLFCCVYEDCNFAKSLLICENSTCVCPHDYQFGGGIFVNMEWNNEIGKCVSKIGSACDVEHTDSSGIGCVHGAICEQIKELPNGMGRCVNAS</sequence>